<sequence>MSGVFPAPHRAFHRLQRTPQTMTDVMLAMAVLERESDVRNNWCRICWDKLDECPGHVGYMEMVGPPPTEEELTAYAADLEVRRRGIERRAAALNHAAVNLGYDSIEDLCAKVDVGSVVQSEPNEARRPEK</sequence>
<dbReference type="KEGG" id="vg:60326689"/>
<name>A0A385DWX0_9CAUD</name>
<dbReference type="RefSeq" id="YP_009955196.1">
    <property type="nucleotide sequence ID" value="NC_051639.1"/>
</dbReference>
<accession>A0A385DWX0</accession>
<dbReference type="GeneID" id="60326689"/>
<dbReference type="Proteomes" id="UP000263420">
    <property type="component" value="Segment"/>
</dbReference>
<proteinExistence type="predicted"/>
<organism evidence="1 2">
    <name type="scientific">Mycobacterium phage Burwell21</name>
    <dbReference type="NCBI Taxonomy" id="2301702"/>
    <lineage>
        <taxon>Viruses</taxon>
        <taxon>Duplodnaviria</taxon>
        <taxon>Heunggongvirae</taxon>
        <taxon>Uroviricota</taxon>
        <taxon>Caudoviricetes</taxon>
        <taxon>Gracegardnervirinae</taxon>
        <taxon>Cheoctovirus</taxon>
        <taxon>Cheoctovirus burwell21</taxon>
    </lineage>
</organism>
<dbReference type="EMBL" id="MH651169">
    <property type="protein sequence ID" value="AXQ63069.1"/>
    <property type="molecule type" value="Genomic_DNA"/>
</dbReference>
<keyword evidence="2" id="KW-1185">Reference proteome</keyword>
<evidence type="ECO:0000313" key="1">
    <source>
        <dbReference type="EMBL" id="AXQ63069.1"/>
    </source>
</evidence>
<protein>
    <submittedName>
        <fullName evidence="1">Uncharacterized protein</fullName>
    </submittedName>
</protein>
<gene>
    <name evidence="1" type="primary">84</name>
    <name evidence="1" type="ORF">SEA_BURWELL21_84</name>
</gene>
<evidence type="ECO:0000313" key="2">
    <source>
        <dbReference type="Proteomes" id="UP000263420"/>
    </source>
</evidence>
<reference evidence="1 2" key="1">
    <citation type="submission" date="2018-07" db="EMBL/GenBank/DDBJ databases">
        <authorList>
            <person name="Katsanos J.M."/>
            <person name="Ngene C.N."/>
            <person name="Bentley M.J."/>
            <person name="Brown C."/>
            <person name="Floronesc S.D."/>
            <person name="Garcia-Franquiz A."/>
            <person name="Jibriel M.H."/>
            <person name="Kojima J.K."/>
            <person name="McFarlane L.G."/>
            <person name="Mercado L.S."/>
            <person name="Moxie M.N."/>
            <person name="Pitts K.L."/>
            <person name="Tubolino S.A."/>
            <person name="Williams A.B."/>
            <person name="Williams R.T."/>
            <person name="Zakhem L.M."/>
            <person name="Garlena R.A."/>
            <person name="Russell D.A."/>
            <person name="Pope W.H."/>
            <person name="Jacobs-Se D."/>
            <person name="Hatfull G.F."/>
        </authorList>
    </citation>
    <scope>NUCLEOTIDE SEQUENCE [LARGE SCALE GENOMIC DNA]</scope>
</reference>